<protein>
    <submittedName>
        <fullName evidence="2">Uncharacterized protein</fullName>
    </submittedName>
</protein>
<name>A0A0F9Z045_9BACT</name>
<proteinExistence type="predicted"/>
<evidence type="ECO:0000256" key="1">
    <source>
        <dbReference type="SAM" id="Phobius"/>
    </source>
</evidence>
<reference evidence="2 3" key="1">
    <citation type="journal article" date="2015" name="Nature">
        <title>rRNA introns, odd ribosomes, and small enigmatic genomes across a large radiation of phyla.</title>
        <authorList>
            <person name="Brown C.T."/>
            <person name="Hug L.A."/>
            <person name="Thomas B.C."/>
            <person name="Sharon I."/>
            <person name="Castelle C.J."/>
            <person name="Singh A."/>
            <person name="Wilkins M.J."/>
            <person name="Williams K.H."/>
            <person name="Banfield J.F."/>
        </authorList>
    </citation>
    <scope>NUCLEOTIDE SEQUENCE [LARGE SCALE GENOMIC DNA]</scope>
</reference>
<feature type="transmembrane region" description="Helical" evidence="1">
    <location>
        <begin position="31"/>
        <end position="48"/>
    </location>
</feature>
<organism evidence="2 3">
    <name type="scientific">Candidatus Woesebacteria bacterium GW2011_GWC2_31_9</name>
    <dbReference type="NCBI Taxonomy" id="1618586"/>
    <lineage>
        <taxon>Bacteria</taxon>
        <taxon>Candidatus Woeseibacteriota</taxon>
    </lineage>
</organism>
<accession>A0A0F9Z045</accession>
<dbReference type="EMBL" id="LBOI01000003">
    <property type="protein sequence ID" value="KKP32051.1"/>
    <property type="molecule type" value="Genomic_DNA"/>
</dbReference>
<keyword evidence="1" id="KW-0472">Membrane</keyword>
<dbReference type="AlphaFoldDB" id="A0A0F9Z045"/>
<evidence type="ECO:0000313" key="2">
    <source>
        <dbReference type="EMBL" id="KKP32051.1"/>
    </source>
</evidence>
<gene>
    <name evidence="2" type="ORF">UR21_C0003G0084</name>
</gene>
<feature type="transmembrane region" description="Helical" evidence="1">
    <location>
        <begin position="7"/>
        <end position="25"/>
    </location>
</feature>
<dbReference type="Proteomes" id="UP000034803">
    <property type="component" value="Unassembled WGS sequence"/>
</dbReference>
<keyword evidence="1" id="KW-1133">Transmembrane helix</keyword>
<comment type="caution">
    <text evidence="2">The sequence shown here is derived from an EMBL/GenBank/DDBJ whole genome shotgun (WGS) entry which is preliminary data.</text>
</comment>
<sequence length="94" mass="10564">MKQISRYIAPMILFAGGVWLLSLRIPGWSMILGLPAIQIGIIFVIFNFDNSSKEILDLSRYHIVKCDICNDPTAAPMGEIHEVCPSCRTRKIKS</sequence>
<evidence type="ECO:0000313" key="3">
    <source>
        <dbReference type="Proteomes" id="UP000034803"/>
    </source>
</evidence>
<keyword evidence="1" id="KW-0812">Transmembrane</keyword>